<feature type="region of interest" description="Disordered" evidence="7">
    <location>
        <begin position="589"/>
        <end position="625"/>
    </location>
</feature>
<evidence type="ECO:0000256" key="1">
    <source>
        <dbReference type="ARBA" id="ARBA00004328"/>
    </source>
</evidence>
<comment type="subcellular location">
    <subcellularLocation>
        <location evidence="1 6">Virion</location>
    </subcellularLocation>
</comment>
<keyword evidence="3 6" id="KW-1140">T=1 icosahedral capsid protein</keyword>
<protein>
    <recommendedName>
        <fullName evidence="6">Capsid protein</fullName>
    </recommendedName>
</protein>
<comment type="similarity">
    <text evidence="2 6">Belongs to the anelloviridae capsid protein family.</text>
</comment>
<evidence type="ECO:0000256" key="3">
    <source>
        <dbReference type="ARBA" id="ARBA00022431"/>
    </source>
</evidence>
<evidence type="ECO:0000256" key="7">
    <source>
        <dbReference type="SAM" id="MobiDB-lite"/>
    </source>
</evidence>
<organism evidence="8">
    <name type="scientific">Betatorquevirus homini1</name>
    <dbReference type="NCBI Taxonomy" id="3048395"/>
    <lineage>
        <taxon>Viruses</taxon>
        <taxon>Monodnaviria</taxon>
        <taxon>Shotokuvirae</taxon>
        <taxon>Commensaviricota</taxon>
        <taxon>Cardeaviricetes</taxon>
        <taxon>Sanitavirales</taxon>
        <taxon>Anelloviridae</taxon>
        <taxon>Betatorquevirus</taxon>
    </lineage>
</organism>
<proteinExistence type="inferred from homology"/>
<dbReference type="GO" id="GO:0039615">
    <property type="term" value="C:T=1 icosahedral viral capsid"/>
    <property type="evidence" value="ECO:0007669"/>
    <property type="project" value="UniProtKB-UniRule"/>
</dbReference>
<name>A0AAU8H4Q8_9VIRU</name>
<reference evidence="8" key="1">
    <citation type="submission" date="2024-05" db="EMBL/GenBank/DDBJ databases">
        <authorList>
            <person name="Laubscher F."/>
            <person name="Chudzinski V."/>
            <person name="Cordey S."/>
            <person name="Hosszu-Fellous K."/>
            <person name="Kaiser L."/>
        </authorList>
    </citation>
    <scope>NUCLEOTIDE SEQUENCE</scope>
    <source>
        <strain evidence="8">GE-0867-24-003</strain>
    </source>
</reference>
<keyword evidence="5 6" id="KW-0946">Virion</keyword>
<keyword evidence="4 6" id="KW-0167">Capsid protein</keyword>
<sequence>MPAFYRTRWRRWPTWRRRRRPYWRRRPRQTIRGRFRRRRWVRRRFLKPKYKRKLKKTKVNQWQPDSIRKCRIKGMLCMLACGQQRTNHNYILTCESYTPVSEPGGGAFSILQLSLRVFWDEYTHYRNWWTQSNQGLPLAKYSGTKIRFYKSEDTDYIVTPQTCGPFEVTLESYLNTQPSRHLMNRKSFIVPRRDRHPNRKPYITKFLKPPTLMKSQWYFQPDILNTPLLMLTISATSLTEFYAPNDQISTNMSFISLNTNLFQNPQWETTPRQPYRTNFSGTIETYLYTYGNGHNDHNNYTGLIPLFETKLYKEGKPITKKADLDDPQYWGNPFHHRYNHKDVKIFYGKKPNDSEYNQKPAITEITELFEQIRYNPFRDNGQGNKVYLKPTDTYQGSFTTLPTNTKILVENFPLWLIFWGWPDWLKKSKPVGHINEEWQIVIQSPYLDPKRNCYVPTDRYFNTPPEHDLSLTETDRAHWHPKGEYQEYTIEKIAQTGPGAPKIHKTKLIQTQCFYKSYFKWGGCPAPMEIITNPADQEKYPVPGNILQGLEIQDPETPAEYYIYKFDERDTLLTKRAAERLRKNFELGTYFTDSGGKDPTPKAQETHDSEEETPPKKKAKEDQNQQLEQLKQYQRDLKRRINKLLKTPRYYPQQ</sequence>
<dbReference type="EMBL" id="PP816650">
    <property type="protein sequence ID" value="XCH55896.1"/>
    <property type="molecule type" value="Genomic_DNA"/>
</dbReference>
<evidence type="ECO:0000256" key="4">
    <source>
        <dbReference type="ARBA" id="ARBA00022561"/>
    </source>
</evidence>
<evidence type="ECO:0000313" key="8">
    <source>
        <dbReference type="EMBL" id="XCH55896.1"/>
    </source>
</evidence>
<accession>A0AAU8H4Q8</accession>
<dbReference type="Pfam" id="PF02956">
    <property type="entry name" value="TT_ORF1"/>
    <property type="match status" value="1"/>
</dbReference>
<feature type="compositionally biased region" description="Basic and acidic residues" evidence="7">
    <location>
        <begin position="595"/>
        <end position="623"/>
    </location>
</feature>
<comment type="function">
    <text evidence="6">Self-assembles to form an icosahedral capsid.</text>
</comment>
<evidence type="ECO:0000256" key="5">
    <source>
        <dbReference type="ARBA" id="ARBA00022844"/>
    </source>
</evidence>
<evidence type="ECO:0000256" key="6">
    <source>
        <dbReference type="RuleBase" id="RU361230"/>
    </source>
</evidence>
<evidence type="ECO:0000256" key="2">
    <source>
        <dbReference type="ARBA" id="ARBA00006131"/>
    </source>
</evidence>
<dbReference type="InterPro" id="IPR004219">
    <property type="entry name" value="TTvirus_Unk"/>
</dbReference>